<dbReference type="GO" id="GO:0016301">
    <property type="term" value="F:kinase activity"/>
    <property type="evidence" value="ECO:0007669"/>
    <property type="project" value="UniProtKB-KW"/>
</dbReference>
<keyword evidence="1" id="KW-1133">Transmembrane helix</keyword>
<feature type="transmembrane region" description="Helical" evidence="1">
    <location>
        <begin position="6"/>
        <end position="25"/>
    </location>
</feature>
<evidence type="ECO:0000313" key="3">
    <source>
        <dbReference type="EMBL" id="KKO20333.1"/>
    </source>
</evidence>
<evidence type="ECO:0000256" key="1">
    <source>
        <dbReference type="SAM" id="Phobius"/>
    </source>
</evidence>
<accession>A0A0M2UW86</accession>
<dbReference type="EMBL" id="LAQJ01000116">
    <property type="protein sequence ID" value="KKO20333.1"/>
    <property type="molecule type" value="Genomic_DNA"/>
</dbReference>
<feature type="domain" description="CHASE3" evidence="2">
    <location>
        <begin position="41"/>
        <end position="154"/>
    </location>
</feature>
<keyword evidence="3" id="KW-0808">Transferase</keyword>
<dbReference type="AlphaFoldDB" id="A0A0M2UW86"/>
<evidence type="ECO:0000259" key="2">
    <source>
        <dbReference type="Pfam" id="PF05227"/>
    </source>
</evidence>
<name>A0A0M2UW86_9BACT</name>
<protein>
    <submittedName>
        <fullName evidence="3">Two-component sensor kinase</fullName>
    </submittedName>
</protein>
<keyword evidence="1" id="KW-0472">Membrane</keyword>
<comment type="caution">
    <text evidence="3">The sequence shown here is derived from an EMBL/GenBank/DDBJ whole genome shotgun (WGS) entry which is preliminary data.</text>
</comment>
<keyword evidence="1" id="KW-0812">Transmembrane</keyword>
<reference evidence="3 4" key="1">
    <citation type="journal article" date="2013" name="BMC Microbiol.">
        <title>Identification of the type II cytochrome c maturation pathway in anammox bacteria by comparative genomics.</title>
        <authorList>
            <person name="Ferousi C."/>
            <person name="Speth D.R."/>
            <person name="Reimann J."/>
            <person name="Op den Camp H.J."/>
            <person name="Allen J.W."/>
            <person name="Keltjens J.T."/>
            <person name="Jetten M.S."/>
        </authorList>
    </citation>
    <scope>NUCLEOTIDE SEQUENCE [LARGE SCALE GENOMIC DNA]</scope>
    <source>
        <strain evidence="3">RU1</strain>
    </source>
</reference>
<keyword evidence="3" id="KW-0418">Kinase</keyword>
<dbReference type="InterPro" id="IPR007891">
    <property type="entry name" value="CHASE3"/>
</dbReference>
<keyword evidence="4" id="KW-1185">Reference proteome</keyword>
<dbReference type="Proteomes" id="UP000034954">
    <property type="component" value="Unassembled WGS sequence"/>
</dbReference>
<proteinExistence type="predicted"/>
<sequence>MLSGYLTIVMLMMVMSFYLIYRLNYLNKVTDSIMRSDIPFIENGEKLVDCFLEQVRNEKKYLITNDNAFRDLFDQKKKEFLERLKYLEESIADRGESGGIQQTKELYKKYLSLVSKEIVLMGQNEAVSSDTRYKEEKKKTLDQLTESIHKLILVTQTELIKKIELLQKVGYRSTDVPCHYPVCCSVWSGFRLLFHPEHMLSYKNSQGCDRAYRSWGFKSSD</sequence>
<organism evidence="3 4">
    <name type="scientific">Candidatus Brocadia fulgida</name>
    <dbReference type="NCBI Taxonomy" id="380242"/>
    <lineage>
        <taxon>Bacteria</taxon>
        <taxon>Pseudomonadati</taxon>
        <taxon>Planctomycetota</taxon>
        <taxon>Candidatus Brocadiia</taxon>
        <taxon>Candidatus Brocadiales</taxon>
        <taxon>Candidatus Brocadiaceae</taxon>
        <taxon>Candidatus Brocadia</taxon>
    </lineage>
</organism>
<evidence type="ECO:0000313" key="4">
    <source>
        <dbReference type="Proteomes" id="UP000034954"/>
    </source>
</evidence>
<gene>
    <name evidence="3" type="ORF">BROFUL_00965</name>
</gene>
<dbReference type="Pfam" id="PF05227">
    <property type="entry name" value="CHASE3"/>
    <property type="match status" value="1"/>
</dbReference>